<evidence type="ECO:0000313" key="3">
    <source>
        <dbReference type="Proteomes" id="UP000548476"/>
    </source>
</evidence>
<protein>
    <recommendedName>
        <fullName evidence="4">DUF4383 domain-containing protein</fullName>
    </recommendedName>
</protein>
<reference evidence="2 3" key="1">
    <citation type="submission" date="2020-08" db="EMBL/GenBank/DDBJ databases">
        <title>Genomic Encyclopedia of Type Strains, Phase IV (KMG-IV): sequencing the most valuable type-strain genomes for metagenomic binning, comparative biology and taxonomic classification.</title>
        <authorList>
            <person name="Goeker M."/>
        </authorList>
    </citation>
    <scope>NUCLEOTIDE SEQUENCE [LARGE SCALE GENOMIC DNA]</scope>
    <source>
        <strain evidence="2 3">YIM 65646</strain>
    </source>
</reference>
<dbReference type="RefSeq" id="WP_184786860.1">
    <property type="nucleotide sequence ID" value="NZ_BONT01000013.1"/>
</dbReference>
<gene>
    <name evidence="2" type="ORF">HNR73_001869</name>
</gene>
<dbReference type="Pfam" id="PF14325">
    <property type="entry name" value="DUF4383"/>
    <property type="match status" value="1"/>
</dbReference>
<evidence type="ECO:0008006" key="4">
    <source>
        <dbReference type="Google" id="ProtNLM"/>
    </source>
</evidence>
<dbReference type="Proteomes" id="UP000548476">
    <property type="component" value="Unassembled WGS sequence"/>
</dbReference>
<evidence type="ECO:0000313" key="2">
    <source>
        <dbReference type="EMBL" id="MBB6034019.1"/>
    </source>
</evidence>
<keyword evidence="1" id="KW-0812">Transmembrane</keyword>
<feature type="transmembrane region" description="Helical" evidence="1">
    <location>
        <begin position="93"/>
        <end position="111"/>
    </location>
</feature>
<accession>A0A841FN38</accession>
<feature type="transmembrane region" description="Helical" evidence="1">
    <location>
        <begin position="58"/>
        <end position="81"/>
    </location>
</feature>
<proteinExistence type="predicted"/>
<keyword evidence="1" id="KW-0472">Membrane</keyword>
<keyword evidence="3" id="KW-1185">Reference proteome</keyword>
<name>A0A841FN38_9ACTN</name>
<feature type="transmembrane region" description="Helical" evidence="1">
    <location>
        <begin position="127"/>
        <end position="145"/>
    </location>
</feature>
<organism evidence="2 3">
    <name type="scientific">Phytomonospora endophytica</name>
    <dbReference type="NCBI Taxonomy" id="714109"/>
    <lineage>
        <taxon>Bacteria</taxon>
        <taxon>Bacillati</taxon>
        <taxon>Actinomycetota</taxon>
        <taxon>Actinomycetes</taxon>
        <taxon>Micromonosporales</taxon>
        <taxon>Micromonosporaceae</taxon>
        <taxon>Phytomonospora</taxon>
    </lineage>
</organism>
<keyword evidence="1" id="KW-1133">Transmembrane helix</keyword>
<evidence type="ECO:0000256" key="1">
    <source>
        <dbReference type="SAM" id="Phobius"/>
    </source>
</evidence>
<sequence length="150" mass="15448">MTAHAHRPSTTAIPHTPVQIAALAIGVVFLLAGIAGFIPGLTTGFGEMSFAGHASGAMLLGVFQVSILHNLVHLLFGVAGVAMARTWAGARTFLLGGGVVYGLIWLFGLIVDHDSAANFIPVNTADNWLHLGLALGMILLGAALGRRGSD</sequence>
<dbReference type="EMBL" id="JACHGT010000003">
    <property type="protein sequence ID" value="MBB6034019.1"/>
    <property type="molecule type" value="Genomic_DNA"/>
</dbReference>
<comment type="caution">
    <text evidence="2">The sequence shown here is derived from an EMBL/GenBank/DDBJ whole genome shotgun (WGS) entry which is preliminary data.</text>
</comment>
<dbReference type="AlphaFoldDB" id="A0A841FN38"/>
<feature type="transmembrane region" description="Helical" evidence="1">
    <location>
        <begin position="20"/>
        <end position="38"/>
    </location>
</feature>